<organism evidence="2">
    <name type="scientific">Fusarium oxysporum Fo47</name>
    <dbReference type="NCBI Taxonomy" id="660027"/>
    <lineage>
        <taxon>Eukaryota</taxon>
        <taxon>Fungi</taxon>
        <taxon>Dikarya</taxon>
        <taxon>Ascomycota</taxon>
        <taxon>Pezizomycotina</taxon>
        <taxon>Sordariomycetes</taxon>
        <taxon>Hypocreomycetidae</taxon>
        <taxon>Hypocreales</taxon>
        <taxon>Nectriaceae</taxon>
        <taxon>Fusarium</taxon>
        <taxon>Fusarium oxysporum species complex</taxon>
    </lineage>
</organism>
<name>W9JWM4_FUSOX</name>
<protein>
    <submittedName>
        <fullName evidence="2">Uncharacterized protein</fullName>
    </submittedName>
</protein>
<reference evidence="2" key="2">
    <citation type="submission" date="2012-06" db="EMBL/GenBank/DDBJ databases">
        <title>Annotation of the Genome Sequence of Fusarium oxysporum Fo47.</title>
        <authorList>
            <consortium name="The Broad Institute Genomics Platform"/>
            <person name="Ma L.-J."/>
            <person name="Corby-Kistler H."/>
            <person name="Broz K."/>
            <person name="Gale L.R."/>
            <person name="Jonkers W."/>
            <person name="O'Donnell K."/>
            <person name="Ploetz R."/>
            <person name="Steinberg C."/>
            <person name="Schwartz D.C."/>
            <person name="VanEtten H."/>
            <person name="Zhou S."/>
            <person name="Young S.K."/>
            <person name="Zeng Q."/>
            <person name="Gargeya S."/>
            <person name="Fitzgerald M."/>
            <person name="Abouelleil A."/>
            <person name="Alvarado L."/>
            <person name="Chapman S.B."/>
            <person name="Gainer-Dewar J."/>
            <person name="Goldberg J."/>
            <person name="Griggs A."/>
            <person name="Gujja S."/>
            <person name="Hansen M."/>
            <person name="Howarth C."/>
            <person name="Imamovic A."/>
            <person name="Ireland A."/>
            <person name="Larimer J."/>
            <person name="McCowan C."/>
            <person name="Murphy C."/>
            <person name="Pearson M."/>
            <person name="Poon T.W."/>
            <person name="Priest M."/>
            <person name="Roberts A."/>
            <person name="Saif S."/>
            <person name="Shea T."/>
            <person name="Sykes S."/>
            <person name="Wortman J."/>
            <person name="Nusbaum C."/>
            <person name="Birren B."/>
        </authorList>
    </citation>
    <scope>NUCLEOTIDE SEQUENCE</scope>
    <source>
        <strain evidence="2">Fo47</strain>
    </source>
</reference>
<dbReference type="EMBL" id="JH717904">
    <property type="protein sequence ID" value="EWZ34055.1"/>
    <property type="molecule type" value="Genomic_DNA"/>
</dbReference>
<sequence>MAPATLSRPLTAGYNAKNNAKIAQNRIKALEKKVADLAEIAELLRKTAKNSQKLYREHIKHTAALTATGKDPREILRPYQPDLFNGDADKLQGFLTSLRSYQMYYLIQFTTKEL</sequence>
<evidence type="ECO:0000256" key="1">
    <source>
        <dbReference type="SAM" id="Coils"/>
    </source>
</evidence>
<feature type="coiled-coil region" evidence="1">
    <location>
        <begin position="20"/>
        <end position="47"/>
    </location>
</feature>
<dbReference type="Proteomes" id="UP000030766">
    <property type="component" value="Unassembled WGS sequence"/>
</dbReference>
<accession>W9JWM4</accession>
<gene>
    <name evidence="2" type="ORF">FOZG_12071</name>
</gene>
<reference evidence="2" key="1">
    <citation type="submission" date="2011-06" db="EMBL/GenBank/DDBJ databases">
        <title>The Genome Sequence of Fusarium oxysporum Fo47.</title>
        <authorList>
            <consortium name="The Broad Institute Genome Sequencing Platform"/>
            <person name="Ma L.-J."/>
            <person name="Gale L.R."/>
            <person name="Schwartz D.C."/>
            <person name="Zhou S."/>
            <person name="Corby-Kistler H."/>
            <person name="Young S.K."/>
            <person name="Zeng Q."/>
            <person name="Gargeya S."/>
            <person name="Fitzgerald M."/>
            <person name="Haas B."/>
            <person name="Abouelleil A."/>
            <person name="Alvarado L."/>
            <person name="Arachchi H.M."/>
            <person name="Berlin A."/>
            <person name="Brown A."/>
            <person name="Chapman S.B."/>
            <person name="Chen Z."/>
            <person name="Dunbar C."/>
            <person name="Freedman E."/>
            <person name="Gearin G."/>
            <person name="Gellesch M."/>
            <person name="Goldberg J."/>
            <person name="Griggs A."/>
            <person name="Gujja S."/>
            <person name="Heiman D."/>
            <person name="Howarth C."/>
            <person name="Larson L."/>
            <person name="Lui A."/>
            <person name="MacDonald P.J.P."/>
            <person name="Mehta T."/>
            <person name="Montmayeur A."/>
            <person name="Murphy C."/>
            <person name="Neiman D."/>
            <person name="Pearson M."/>
            <person name="Priest M."/>
            <person name="Roberts A."/>
            <person name="Saif S."/>
            <person name="Shea T."/>
            <person name="Shenoy N."/>
            <person name="Sisk P."/>
            <person name="Stolte C."/>
            <person name="Sykes S."/>
            <person name="Wortman J."/>
            <person name="Nusbaum C."/>
            <person name="Birren B."/>
        </authorList>
    </citation>
    <scope>NUCLEOTIDE SEQUENCE [LARGE SCALE GENOMIC DNA]</scope>
    <source>
        <strain evidence="2">Fo47</strain>
    </source>
</reference>
<proteinExistence type="predicted"/>
<keyword evidence="1" id="KW-0175">Coiled coil</keyword>
<dbReference type="HOGENOM" id="CLU_2121232_0_0_1"/>
<evidence type="ECO:0000313" key="2">
    <source>
        <dbReference type="EMBL" id="EWZ34055.1"/>
    </source>
</evidence>
<dbReference type="VEuPathDB" id="FungiDB:FOZG_12071"/>
<dbReference type="AlphaFoldDB" id="W9JWM4"/>